<proteinExistence type="predicted"/>
<gene>
    <name evidence="1" type="ORF">Purlil1_13092</name>
</gene>
<protein>
    <submittedName>
        <fullName evidence="1">Uncharacterized protein</fullName>
    </submittedName>
</protein>
<reference evidence="1 2" key="1">
    <citation type="journal article" date="2024" name="Microbiol. Resour. Announc.">
        <title>Genome annotations for the ascomycete fungi Trichoderma harzianum, Trichoderma aggressivum, and Purpureocillium lilacinum.</title>
        <authorList>
            <person name="Beijen E.P.W."/>
            <person name="Ohm R.A."/>
        </authorList>
    </citation>
    <scope>NUCLEOTIDE SEQUENCE [LARGE SCALE GENOMIC DNA]</scope>
    <source>
        <strain evidence="1 2">CBS 150709</strain>
    </source>
</reference>
<organism evidence="1 2">
    <name type="scientific">Purpureocillium lilacinum</name>
    <name type="common">Paecilomyces lilacinus</name>
    <dbReference type="NCBI Taxonomy" id="33203"/>
    <lineage>
        <taxon>Eukaryota</taxon>
        <taxon>Fungi</taxon>
        <taxon>Dikarya</taxon>
        <taxon>Ascomycota</taxon>
        <taxon>Pezizomycotina</taxon>
        <taxon>Sordariomycetes</taxon>
        <taxon>Hypocreomycetidae</taxon>
        <taxon>Hypocreales</taxon>
        <taxon>Ophiocordycipitaceae</taxon>
        <taxon>Purpureocillium</taxon>
    </lineage>
</organism>
<accession>A0ABR0BF20</accession>
<keyword evidence="2" id="KW-1185">Reference proteome</keyword>
<evidence type="ECO:0000313" key="2">
    <source>
        <dbReference type="Proteomes" id="UP001287286"/>
    </source>
</evidence>
<name>A0ABR0BF20_PURLI</name>
<sequence length="155" mass="17175">MPSDNRYCSRNGWARLLLGGAAAGRCRISSRRRGLGATETCVPAPLLEYFASCDNAYLSPWDQGIEKAALAIGQLRLSPRLRGKSSGSRLRDLPAKGRIHRYTLSLRSCSANVRHAHPTGAGFRPAVPLLPRLVRAYRYQLDVEVMVETLKHTLF</sequence>
<dbReference type="Proteomes" id="UP001287286">
    <property type="component" value="Unassembled WGS sequence"/>
</dbReference>
<evidence type="ECO:0000313" key="1">
    <source>
        <dbReference type="EMBL" id="KAK4073292.1"/>
    </source>
</evidence>
<comment type="caution">
    <text evidence="1">The sequence shown here is derived from an EMBL/GenBank/DDBJ whole genome shotgun (WGS) entry which is preliminary data.</text>
</comment>
<dbReference type="EMBL" id="JAWRVI010000165">
    <property type="protein sequence ID" value="KAK4073292.1"/>
    <property type="molecule type" value="Genomic_DNA"/>
</dbReference>